<feature type="region of interest" description="Disordered" evidence="1">
    <location>
        <begin position="1"/>
        <end position="22"/>
    </location>
</feature>
<dbReference type="InterPro" id="IPR012551">
    <property type="entry name" value="DUF1707_SHOCT-like"/>
</dbReference>
<dbReference type="EMBL" id="PYGA01000018">
    <property type="protein sequence ID" value="PSK92315.1"/>
    <property type="molecule type" value="Genomic_DNA"/>
</dbReference>
<dbReference type="Proteomes" id="UP000240542">
    <property type="component" value="Unassembled WGS sequence"/>
</dbReference>
<evidence type="ECO:0000256" key="1">
    <source>
        <dbReference type="SAM" id="MobiDB-lite"/>
    </source>
</evidence>
<keyword evidence="4" id="KW-1185">Reference proteome</keyword>
<dbReference type="Pfam" id="PF08044">
    <property type="entry name" value="DUF1707"/>
    <property type="match status" value="1"/>
</dbReference>
<comment type="caution">
    <text evidence="3">The sequence shown here is derived from an EMBL/GenBank/DDBJ whole genome shotgun (WGS) entry which is preliminary data.</text>
</comment>
<evidence type="ECO:0000313" key="4">
    <source>
        <dbReference type="Proteomes" id="UP000240542"/>
    </source>
</evidence>
<evidence type="ECO:0000313" key="3">
    <source>
        <dbReference type="EMBL" id="PSK92315.1"/>
    </source>
</evidence>
<protein>
    <submittedName>
        <fullName evidence="3">Uncharacterized protein DUF1707</fullName>
    </submittedName>
</protein>
<dbReference type="PANTHER" id="PTHR40763">
    <property type="entry name" value="MEMBRANE PROTEIN-RELATED"/>
    <property type="match status" value="1"/>
</dbReference>
<dbReference type="AlphaFoldDB" id="A0A2P8D523"/>
<sequence length="208" mass="23121">MSPDRPDDQRSMRASDSDRERVSEILREAAAEGRITLDELDDRLDRNYRARTYADLEPITEDLPVPRETGANVARTAPAGRVEPTGETLELKAKAGTIARRGNWRVPGSIVVANPYGDTRLNFREATFESSVVEIDLTASWGEAKFVLPDGASAEIDVDTSWFGSVDSRVPEVRTGPAPHFKITGSVKGGSLKVRYKMRLDDWLSWEE</sequence>
<dbReference type="OrthoDB" id="4772576at2"/>
<dbReference type="RefSeq" id="WP_106585320.1">
    <property type="nucleotide sequence ID" value="NZ_PYGA01000018.1"/>
</dbReference>
<gene>
    <name evidence="3" type="ORF">CLV63_11874</name>
</gene>
<evidence type="ECO:0000259" key="2">
    <source>
        <dbReference type="Pfam" id="PF08044"/>
    </source>
</evidence>
<feature type="domain" description="DUF1707" evidence="2">
    <location>
        <begin position="12"/>
        <end position="64"/>
    </location>
</feature>
<organism evidence="3 4">
    <name type="scientific">Murinocardiopsis flavida</name>
    <dbReference type="NCBI Taxonomy" id="645275"/>
    <lineage>
        <taxon>Bacteria</taxon>
        <taxon>Bacillati</taxon>
        <taxon>Actinomycetota</taxon>
        <taxon>Actinomycetes</taxon>
        <taxon>Streptosporangiales</taxon>
        <taxon>Nocardiopsidaceae</taxon>
        <taxon>Murinocardiopsis</taxon>
    </lineage>
</organism>
<reference evidence="3 4" key="1">
    <citation type="submission" date="2018-03" db="EMBL/GenBank/DDBJ databases">
        <title>Genomic Encyclopedia of Archaeal and Bacterial Type Strains, Phase II (KMG-II): from individual species to whole genera.</title>
        <authorList>
            <person name="Goeker M."/>
        </authorList>
    </citation>
    <scope>NUCLEOTIDE SEQUENCE [LARGE SCALE GENOMIC DNA]</scope>
    <source>
        <strain evidence="3 4">DSM 45312</strain>
    </source>
</reference>
<name>A0A2P8D523_9ACTN</name>
<accession>A0A2P8D523</accession>
<dbReference type="PANTHER" id="PTHR40763:SF5">
    <property type="entry name" value="MEMBRANE PROTEIN"/>
    <property type="match status" value="1"/>
</dbReference>
<proteinExistence type="predicted"/>